<dbReference type="PROSITE" id="PS51186">
    <property type="entry name" value="GNAT"/>
    <property type="match status" value="2"/>
</dbReference>
<keyword evidence="2 4" id="KW-0677">Repeat</keyword>
<dbReference type="GO" id="GO:0035447">
    <property type="term" value="F:mycothiol synthase activity"/>
    <property type="evidence" value="ECO:0007669"/>
    <property type="project" value="UniProtKB-UniRule"/>
</dbReference>
<feature type="binding site" evidence="4">
    <location>
        <position position="225"/>
    </location>
    <ligand>
        <name>1D-myo-inositol 2-(L-cysteinylamino)-2-deoxy-alpha-D-glucopyranoside</name>
        <dbReference type="ChEBI" id="CHEBI:58887"/>
    </ligand>
</feature>
<dbReference type="EMBL" id="UARK01000009">
    <property type="protein sequence ID" value="SPW28435.1"/>
    <property type="molecule type" value="Genomic_DNA"/>
</dbReference>
<feature type="domain" description="N-acetyltransferase" evidence="5">
    <location>
        <begin position="155"/>
        <end position="292"/>
    </location>
</feature>
<comment type="similarity">
    <text evidence="4">Belongs to the acetyltransferase family. MshD subfamily.</text>
</comment>
<dbReference type="InterPro" id="IPR000182">
    <property type="entry name" value="GNAT_dom"/>
</dbReference>
<dbReference type="InterPro" id="IPR017813">
    <property type="entry name" value="Mycothiol_AcTrfase"/>
</dbReference>
<keyword evidence="3 4" id="KW-0012">Acyltransferase</keyword>
<feature type="binding site" evidence="4">
    <location>
        <begin position="268"/>
        <end position="273"/>
    </location>
    <ligand>
        <name>acetyl-CoA</name>
        <dbReference type="ChEBI" id="CHEBI:57288"/>
        <label>2</label>
    </ligand>
</feature>
<evidence type="ECO:0000256" key="1">
    <source>
        <dbReference type="ARBA" id="ARBA00022679"/>
    </source>
</evidence>
<dbReference type="AlphaFoldDB" id="A0A6H9XFS3"/>
<feature type="binding site" evidence="4">
    <location>
        <begin position="70"/>
        <end position="72"/>
    </location>
    <ligand>
        <name>acetyl-CoA</name>
        <dbReference type="ChEBI" id="CHEBI:57288"/>
        <label>1</label>
    </ligand>
</feature>
<proteinExistence type="inferred from homology"/>
<dbReference type="GO" id="GO:0010125">
    <property type="term" value="P:mycothiol biosynthetic process"/>
    <property type="evidence" value="ECO:0007669"/>
    <property type="project" value="UniProtKB-UniRule"/>
</dbReference>
<evidence type="ECO:0000313" key="6">
    <source>
        <dbReference type="EMBL" id="SPW28435.1"/>
    </source>
</evidence>
<feature type="binding site" evidence="4">
    <location>
        <begin position="229"/>
        <end position="231"/>
    </location>
    <ligand>
        <name>acetyl-CoA</name>
        <dbReference type="ChEBI" id="CHEBI:57288"/>
        <label>2</label>
    </ligand>
</feature>
<dbReference type="PANTHER" id="PTHR43877">
    <property type="entry name" value="AMINOALKYLPHOSPHONATE N-ACETYLTRANSFERASE-RELATED-RELATED"/>
    <property type="match status" value="1"/>
</dbReference>
<dbReference type="Pfam" id="PF00583">
    <property type="entry name" value="Acetyltransf_1"/>
    <property type="match status" value="1"/>
</dbReference>
<dbReference type="RefSeq" id="WP_005524893.1">
    <property type="nucleotide sequence ID" value="NZ_CP050134.2"/>
</dbReference>
<dbReference type="HAMAP" id="MF_01698">
    <property type="entry name" value="MshD"/>
    <property type="match status" value="1"/>
</dbReference>
<feature type="binding site" evidence="4">
    <location>
        <position position="35"/>
    </location>
    <ligand>
        <name>1D-myo-inositol 2-(L-cysteinylamino)-2-deoxy-alpha-D-glucopyranoside</name>
        <dbReference type="ChEBI" id="CHEBI:58887"/>
    </ligand>
</feature>
<keyword evidence="1 4" id="KW-0808">Transferase</keyword>
<comment type="subunit">
    <text evidence="4">Monomer.</text>
</comment>
<evidence type="ECO:0000256" key="4">
    <source>
        <dbReference type="HAMAP-Rule" id="MF_01698"/>
    </source>
</evidence>
<reference evidence="6 7" key="1">
    <citation type="submission" date="2018-06" db="EMBL/GenBank/DDBJ databases">
        <authorList>
            <consortium name="Pathogen Informatics"/>
            <person name="Doyle S."/>
        </authorList>
    </citation>
    <scope>NUCLEOTIDE SEQUENCE [LARGE SCALE GENOMIC DNA]</scope>
    <source>
        <strain evidence="6 7">NCTC10254</strain>
    </source>
</reference>
<feature type="binding site" evidence="4">
    <location>
        <position position="174"/>
    </location>
    <ligand>
        <name>1D-myo-inositol 2-(L-cysteinylamino)-2-deoxy-alpha-D-glucopyranoside</name>
        <dbReference type="ChEBI" id="CHEBI:58887"/>
    </ligand>
</feature>
<protein>
    <recommendedName>
        <fullName evidence="4">Mycothiol acetyltransferase</fullName>
        <shortName evidence="4">MSH acetyltransferase</shortName>
        <ecNumber evidence="4">2.3.1.189</ecNumber>
    </recommendedName>
    <alternativeName>
        <fullName evidence="4">Mycothiol synthase</fullName>
    </alternativeName>
</protein>
<dbReference type="NCBIfam" id="TIGR03448">
    <property type="entry name" value="mycothiol_MshD"/>
    <property type="match status" value="1"/>
</dbReference>
<dbReference type="InterPro" id="IPR050832">
    <property type="entry name" value="Bact_Acetyltransf"/>
</dbReference>
<sequence>MELTVTRELHPDQLPAIHAVLDAATRHDGIAPLSEQFLRGLTNPQHHHFLLYDDTTIVGIAAYDGETAELAVTPTARRHGGATLLIDLMGHKPLWAHGNLQPAQHFARHLGYTPSRELLVMAIDGDPLTAATAYQFPDGVELLDLPTAYDRYGSETVDQLWLEANNQAFSWHPEQGGWDLDRLNQARDTDWYRPDDVLTLWENSKLLGFHWVKRHGDLRAGAKGEVYVVGLGDAGRGRGLGGPLVNAGINRLVAEGASLVFLYVEADNKPALRAYQDVGFVVVEHHVLYTRS</sequence>
<dbReference type="SUPFAM" id="SSF55729">
    <property type="entry name" value="Acyl-CoA N-acyltransferases (Nat)"/>
    <property type="match status" value="1"/>
</dbReference>
<comment type="catalytic activity">
    <reaction evidence="4">
        <text>1D-myo-inositol 2-(L-cysteinylamino)-2-deoxy-alpha-D-glucopyranoside + acetyl-CoA = mycothiol + CoA + H(+)</text>
        <dbReference type="Rhea" id="RHEA:26172"/>
        <dbReference type="ChEBI" id="CHEBI:15378"/>
        <dbReference type="ChEBI" id="CHEBI:16768"/>
        <dbReference type="ChEBI" id="CHEBI:57287"/>
        <dbReference type="ChEBI" id="CHEBI:57288"/>
        <dbReference type="ChEBI" id="CHEBI:58887"/>
        <dbReference type="EC" id="2.3.1.189"/>
    </reaction>
</comment>
<evidence type="ECO:0000313" key="7">
    <source>
        <dbReference type="Proteomes" id="UP000249886"/>
    </source>
</evidence>
<dbReference type="Proteomes" id="UP000249886">
    <property type="component" value="Unassembled WGS sequence"/>
</dbReference>
<comment type="caution">
    <text evidence="6">The sequence shown here is derived from an EMBL/GenBank/DDBJ whole genome shotgun (WGS) entry which is preliminary data.</text>
</comment>
<name>A0A6H9XFS3_9CORY</name>
<dbReference type="EC" id="2.3.1.189" evidence="4"/>
<gene>
    <name evidence="4 6" type="primary">mshD</name>
    <name evidence="6" type="ORF">NCTC10254_01378</name>
</gene>
<evidence type="ECO:0000259" key="5">
    <source>
        <dbReference type="PROSITE" id="PS51186"/>
    </source>
</evidence>
<feature type="binding site" evidence="4">
    <location>
        <begin position="78"/>
        <end position="83"/>
    </location>
    <ligand>
        <name>acetyl-CoA</name>
        <dbReference type="ChEBI" id="CHEBI:57288"/>
        <label>1</label>
    </ligand>
</feature>
<accession>A0A6H9XFS3</accession>
<organism evidence="6 7">
    <name type="scientific">Corynebacterium matruchotii</name>
    <dbReference type="NCBI Taxonomy" id="43768"/>
    <lineage>
        <taxon>Bacteria</taxon>
        <taxon>Bacillati</taxon>
        <taxon>Actinomycetota</taxon>
        <taxon>Actinomycetes</taxon>
        <taxon>Mycobacteriales</taxon>
        <taxon>Corynebacteriaceae</taxon>
        <taxon>Corynebacterium</taxon>
    </lineage>
</organism>
<feature type="binding site" evidence="4">
    <location>
        <position position="263"/>
    </location>
    <ligand>
        <name>1D-myo-inositol 2-(L-cysteinylamino)-2-deoxy-alpha-D-glucopyranoside</name>
        <dbReference type="ChEBI" id="CHEBI:58887"/>
    </ligand>
</feature>
<dbReference type="Gene3D" id="3.40.630.30">
    <property type="match status" value="1"/>
</dbReference>
<evidence type="ECO:0000256" key="2">
    <source>
        <dbReference type="ARBA" id="ARBA00022737"/>
    </source>
</evidence>
<dbReference type="InterPro" id="IPR016181">
    <property type="entry name" value="Acyl_CoA_acyltransferase"/>
</dbReference>
<comment type="function">
    <text evidence="4">Catalyzes the transfer of acetyl from acetyl-CoA to desacetylmycothiol (Cys-GlcN-Ins) to form mycothiol.</text>
</comment>
<dbReference type="GeneID" id="84573737"/>
<feature type="domain" description="N-acetyltransferase" evidence="5">
    <location>
        <begin position="4"/>
        <end position="126"/>
    </location>
</feature>
<feature type="binding site" evidence="4">
    <location>
        <position position="213"/>
    </location>
    <ligand>
        <name>1D-myo-inositol 2-(L-cysteinylamino)-2-deoxy-alpha-D-glucopyranoside</name>
        <dbReference type="ChEBI" id="CHEBI:58887"/>
    </ligand>
</feature>
<dbReference type="PIRSF" id="PIRSF021524">
    <property type="entry name" value="MSH_acetyltransferase"/>
    <property type="match status" value="1"/>
</dbReference>
<comment type="caution">
    <text evidence="4">Lacks conserved residue(s) required for the propagation of feature annotation.</text>
</comment>
<evidence type="ECO:0000256" key="3">
    <source>
        <dbReference type="ARBA" id="ARBA00023315"/>
    </source>
</evidence>